<protein>
    <submittedName>
        <fullName evidence="2">Uncharacterized protein</fullName>
    </submittedName>
</protein>
<dbReference type="GeneID" id="30962867"/>
<proteinExistence type="predicted"/>
<keyword evidence="1" id="KW-0472">Membrane</keyword>
<evidence type="ECO:0000256" key="1">
    <source>
        <dbReference type="SAM" id="Phobius"/>
    </source>
</evidence>
<keyword evidence="1" id="KW-0812">Transmembrane</keyword>
<keyword evidence="1" id="KW-1133">Transmembrane helix</keyword>
<sequence>MRLAQATRQCTAFESVFTEPIETHRRNCTCFEGVPLAVSGQGRKRAAGCRLGAFYQFDQCAGFWDVCEFCQIMAGLNGIGYFTAIICPFFIFLIFQCANLKHFLYIRLHVQGFPSPTV</sequence>
<feature type="transmembrane region" description="Helical" evidence="1">
    <location>
        <begin position="79"/>
        <end position="98"/>
    </location>
</feature>
<accession>A0A1D2VHZ8</accession>
<reference evidence="3" key="1">
    <citation type="submission" date="2016-05" db="EMBL/GenBank/DDBJ databases">
        <title>Comparative genomics of biotechnologically important yeasts.</title>
        <authorList>
            <consortium name="DOE Joint Genome Institute"/>
            <person name="Riley R."/>
            <person name="Haridas S."/>
            <person name="Wolfe K.H."/>
            <person name="Lopes M.R."/>
            <person name="Hittinger C.T."/>
            <person name="Goker M."/>
            <person name="Salamov A."/>
            <person name="Wisecaver J."/>
            <person name="Long T.M."/>
            <person name="Aerts A.L."/>
            <person name="Barry K."/>
            <person name="Choi C."/>
            <person name="Clum A."/>
            <person name="Coughlan A.Y."/>
            <person name="Deshpande S."/>
            <person name="Douglass A.P."/>
            <person name="Hanson S.J."/>
            <person name="Klenk H.-P."/>
            <person name="Labutti K."/>
            <person name="Lapidus A."/>
            <person name="Lindquist E."/>
            <person name="Lipzen A."/>
            <person name="Meier-Kolthoff J.P."/>
            <person name="Ohm R.A."/>
            <person name="Otillar R.P."/>
            <person name="Pangilinan J."/>
            <person name="Peng Y."/>
            <person name="Rokas A."/>
            <person name="Rosa C.A."/>
            <person name="Scheuner C."/>
            <person name="Sibirny A.A."/>
            <person name="Slot J.C."/>
            <person name="Stielow J.B."/>
            <person name="Sun H."/>
            <person name="Kurtzman C.P."/>
            <person name="Blackwell M."/>
            <person name="Grigoriev I.V."/>
            <person name="Jeffries T.W."/>
        </authorList>
    </citation>
    <scope>NUCLEOTIDE SEQUENCE [LARGE SCALE GENOMIC DNA]</scope>
    <source>
        <strain evidence="3">DSM 1968</strain>
    </source>
</reference>
<evidence type="ECO:0000313" key="2">
    <source>
        <dbReference type="EMBL" id="ODV61103.1"/>
    </source>
</evidence>
<organism evidence="2 3">
    <name type="scientific">Ascoidea rubescens DSM 1968</name>
    <dbReference type="NCBI Taxonomy" id="1344418"/>
    <lineage>
        <taxon>Eukaryota</taxon>
        <taxon>Fungi</taxon>
        <taxon>Dikarya</taxon>
        <taxon>Ascomycota</taxon>
        <taxon>Saccharomycotina</taxon>
        <taxon>Saccharomycetes</taxon>
        <taxon>Ascoideaceae</taxon>
        <taxon>Ascoidea</taxon>
    </lineage>
</organism>
<dbReference type="InParanoid" id="A0A1D2VHZ8"/>
<keyword evidence="3" id="KW-1185">Reference proteome</keyword>
<dbReference type="RefSeq" id="XP_020047410.1">
    <property type="nucleotide sequence ID" value="XM_020189231.1"/>
</dbReference>
<evidence type="ECO:0000313" key="3">
    <source>
        <dbReference type="Proteomes" id="UP000095038"/>
    </source>
</evidence>
<dbReference type="EMBL" id="KV454480">
    <property type="protein sequence ID" value="ODV61103.1"/>
    <property type="molecule type" value="Genomic_DNA"/>
</dbReference>
<gene>
    <name evidence="2" type="ORF">ASCRUDRAFT_146193</name>
</gene>
<name>A0A1D2VHZ8_9ASCO</name>
<dbReference type="Proteomes" id="UP000095038">
    <property type="component" value="Unassembled WGS sequence"/>
</dbReference>
<dbReference type="AlphaFoldDB" id="A0A1D2VHZ8"/>